<evidence type="ECO:0000313" key="6">
    <source>
        <dbReference type="Proteomes" id="UP000287176"/>
    </source>
</evidence>
<evidence type="ECO:0000259" key="4">
    <source>
        <dbReference type="Pfam" id="PF00464"/>
    </source>
</evidence>
<keyword evidence="2 3" id="KW-0663">Pyridoxal phosphate</keyword>
<accession>A0A432GH31</accession>
<dbReference type="GO" id="GO:0004372">
    <property type="term" value="F:glycine hydroxymethyltransferase activity"/>
    <property type="evidence" value="ECO:0007669"/>
    <property type="project" value="InterPro"/>
</dbReference>
<dbReference type="InterPro" id="IPR001085">
    <property type="entry name" value="Ser_HO-MeTrfase"/>
</dbReference>
<comment type="caution">
    <text evidence="5">The sequence shown here is derived from an EMBL/GenBank/DDBJ whole genome shotgun (WGS) entry which is preliminary data.</text>
</comment>
<dbReference type="InterPro" id="IPR015421">
    <property type="entry name" value="PyrdxlP-dep_Trfase_major"/>
</dbReference>
<dbReference type="InterPro" id="IPR049943">
    <property type="entry name" value="Ser_HO-MeTrfase-like"/>
</dbReference>
<feature type="domain" description="Serine hydroxymethyltransferase-like" evidence="4">
    <location>
        <begin position="7"/>
        <end position="404"/>
    </location>
</feature>
<organism evidence="5 6">
    <name type="scientific">SAR324 cluster bacterium</name>
    <dbReference type="NCBI Taxonomy" id="2024889"/>
    <lineage>
        <taxon>Bacteria</taxon>
        <taxon>Deltaproteobacteria</taxon>
        <taxon>SAR324 cluster</taxon>
    </lineage>
</organism>
<dbReference type="GO" id="GO:0035999">
    <property type="term" value="P:tetrahydrofolate interconversion"/>
    <property type="evidence" value="ECO:0007669"/>
    <property type="project" value="InterPro"/>
</dbReference>
<evidence type="ECO:0000256" key="2">
    <source>
        <dbReference type="ARBA" id="ARBA00022898"/>
    </source>
</evidence>
<dbReference type="Pfam" id="PF00464">
    <property type="entry name" value="SHMT"/>
    <property type="match status" value="1"/>
</dbReference>
<evidence type="ECO:0000313" key="5">
    <source>
        <dbReference type="EMBL" id="RTZ82400.1"/>
    </source>
</evidence>
<proteinExistence type="predicted"/>
<dbReference type="AlphaFoldDB" id="A0A432GH31"/>
<evidence type="ECO:0000256" key="3">
    <source>
        <dbReference type="PIRSR" id="PIRSR000412-50"/>
    </source>
</evidence>
<dbReference type="InterPro" id="IPR039429">
    <property type="entry name" value="SHMT-like_dom"/>
</dbReference>
<reference evidence="5 6" key="1">
    <citation type="submission" date="2018-06" db="EMBL/GenBank/DDBJ databases">
        <title>Combined omics and stable isotope probing to characterize newly discovered Mariana Back-Arc vent microbial communities.</title>
        <authorList>
            <person name="Trembath-Reichert E."/>
            <person name="Huber J.A."/>
        </authorList>
    </citation>
    <scope>NUCLEOTIDE SEQUENCE [LARGE SCALE GENOMIC DNA]</scope>
    <source>
        <strain evidence="5">MAG 24</strain>
    </source>
</reference>
<gene>
    <name evidence="5" type="ORF">DSY94_10465</name>
</gene>
<dbReference type="InterPro" id="IPR015424">
    <property type="entry name" value="PyrdxlP-dep_Trfase"/>
</dbReference>
<dbReference type="SUPFAM" id="SSF53383">
    <property type="entry name" value="PLP-dependent transferases"/>
    <property type="match status" value="1"/>
</dbReference>
<dbReference type="GO" id="GO:0005737">
    <property type="term" value="C:cytoplasm"/>
    <property type="evidence" value="ECO:0007669"/>
    <property type="project" value="TreeGrafter"/>
</dbReference>
<dbReference type="InterPro" id="IPR015422">
    <property type="entry name" value="PyrdxlP-dep_Trfase_small"/>
</dbReference>
<evidence type="ECO:0000256" key="1">
    <source>
        <dbReference type="ARBA" id="ARBA00001933"/>
    </source>
</evidence>
<comment type="cofactor">
    <cofactor evidence="1 3">
        <name>pyridoxal 5'-phosphate</name>
        <dbReference type="ChEBI" id="CHEBI:597326"/>
    </cofactor>
</comment>
<dbReference type="Gene3D" id="3.90.1150.10">
    <property type="entry name" value="Aspartate Aminotransferase, domain 1"/>
    <property type="match status" value="1"/>
</dbReference>
<dbReference type="Proteomes" id="UP000287176">
    <property type="component" value="Unassembled WGS sequence"/>
</dbReference>
<dbReference type="GO" id="GO:0030170">
    <property type="term" value="F:pyridoxal phosphate binding"/>
    <property type="evidence" value="ECO:0007669"/>
    <property type="project" value="InterPro"/>
</dbReference>
<dbReference type="GO" id="GO:0008168">
    <property type="term" value="F:methyltransferase activity"/>
    <property type="evidence" value="ECO:0007669"/>
    <property type="project" value="UniProtKB-KW"/>
</dbReference>
<feature type="modified residue" description="N6-(pyridoxal phosphate)lysine" evidence="3">
    <location>
        <position position="244"/>
    </location>
</feature>
<dbReference type="PANTHER" id="PTHR11680:SF35">
    <property type="entry name" value="SERINE HYDROXYMETHYLTRANSFERASE 1"/>
    <property type="match status" value="1"/>
</dbReference>
<dbReference type="PANTHER" id="PTHR11680">
    <property type="entry name" value="SERINE HYDROXYMETHYLTRANSFERASE"/>
    <property type="match status" value="1"/>
</dbReference>
<protein>
    <submittedName>
        <fullName evidence="5">Glycine hydroxymethyltransferase</fullName>
    </submittedName>
</protein>
<sequence>MSVNISDVLDIVNSQNQWRGKEAINLIASENVQSDAVKQIESNDFMGRYAEGHPNTAQQDNRYYEGTRYIDQIESMTTREIIQLAKCLQADVRPLSGNAANTAVALGILRGGDTVLVNSIEIGGHISHNPIGVVGRRIQVRGKVLTPGRENSISLHFWPATEDGYHLDVPKCVDLVEQTSPNMVILGKSLFLFPEPVKQIAEICRAKNIPLLYDGAHVLGLILGGQFQNPFEEGAHFINGSTHKTFPGPQRGVILGNMATEQEMKWWTSVDRGVMPGSSSSHHLHTLPGMLIAIREMAQFGREYAAQTVANAKALGQALTDEGVNVEAKEFGFTESHQLAINVTNFGIAKELARSLSDKNNIITNYNMLPGDKDAKNPTGLRIGVQEMTRYGMKEDEMGELADLMKAGLQGKIVKDEVIKLRSRFTDVHFA</sequence>
<dbReference type="EMBL" id="QNZI01000273">
    <property type="protein sequence ID" value="RTZ82400.1"/>
    <property type="molecule type" value="Genomic_DNA"/>
</dbReference>
<dbReference type="NCBIfam" id="NF000586">
    <property type="entry name" value="PRK00011.1"/>
    <property type="match status" value="1"/>
</dbReference>
<dbReference type="GO" id="GO:0019264">
    <property type="term" value="P:glycine biosynthetic process from serine"/>
    <property type="evidence" value="ECO:0007669"/>
    <property type="project" value="InterPro"/>
</dbReference>
<keyword evidence="5" id="KW-0489">Methyltransferase</keyword>
<dbReference type="GO" id="GO:0032259">
    <property type="term" value="P:methylation"/>
    <property type="evidence" value="ECO:0007669"/>
    <property type="project" value="UniProtKB-KW"/>
</dbReference>
<dbReference type="PIRSF" id="PIRSF000412">
    <property type="entry name" value="SHMT"/>
    <property type="match status" value="1"/>
</dbReference>
<dbReference type="Gene3D" id="3.40.640.10">
    <property type="entry name" value="Type I PLP-dependent aspartate aminotransferase-like (Major domain)"/>
    <property type="match status" value="1"/>
</dbReference>
<keyword evidence="5" id="KW-0808">Transferase</keyword>
<name>A0A432GH31_9DELT</name>